<comment type="caution">
    <text evidence="2">The sequence shown here is derived from an EMBL/GenBank/DDBJ whole genome shotgun (WGS) entry which is preliminary data.</text>
</comment>
<dbReference type="Gene3D" id="3.40.50.11550">
    <property type="match status" value="1"/>
</dbReference>
<evidence type="ECO:0000313" key="3">
    <source>
        <dbReference type="Proteomes" id="UP001597373"/>
    </source>
</evidence>
<dbReference type="RefSeq" id="WP_345099059.1">
    <property type="nucleotide sequence ID" value="NZ_BAABGS010000020.1"/>
</dbReference>
<sequence length="277" mass="30993">MTETIVHSAGTWLDPRSGSLISHAEVIARAARQQAVLLGETHDRYDIHRWQLHVAAGLLATGRRLVMGFEMFPRRVQPALDAFVAGELDARAFLERAEWQSVWGFDPELYLPLFHFCRQFRVPMLALNCYRALVTRVGKEGWDAIPEPERDGLTPAKPATMAYRQYLFDITGGPRPDRAAKSAEDPAFDRFVRAQQTWDRAFACNIVRALEADPEALVVGIIGRGHLEYGYGTPYQLADLGVSRVSVLLPSDEDFTPEEIPIADAIFRLDTTNRAGG</sequence>
<proteinExistence type="predicted"/>
<organism evidence="2 3">
    <name type="scientific">Chelativorans composti</name>
    <dbReference type="NCBI Taxonomy" id="768533"/>
    <lineage>
        <taxon>Bacteria</taxon>
        <taxon>Pseudomonadati</taxon>
        <taxon>Pseudomonadota</taxon>
        <taxon>Alphaproteobacteria</taxon>
        <taxon>Hyphomicrobiales</taxon>
        <taxon>Phyllobacteriaceae</taxon>
        <taxon>Chelativorans</taxon>
    </lineage>
</organism>
<feature type="domain" description="Haem-binding uptake Tiki superfamily ChaN" evidence="1">
    <location>
        <begin position="26"/>
        <end position="237"/>
    </location>
</feature>
<reference evidence="3" key="1">
    <citation type="journal article" date="2019" name="Int. J. Syst. Evol. Microbiol.">
        <title>The Global Catalogue of Microorganisms (GCM) 10K type strain sequencing project: providing services to taxonomists for standard genome sequencing and annotation.</title>
        <authorList>
            <consortium name="The Broad Institute Genomics Platform"/>
            <consortium name="The Broad Institute Genome Sequencing Center for Infectious Disease"/>
            <person name="Wu L."/>
            <person name="Ma J."/>
        </authorList>
    </citation>
    <scope>NUCLEOTIDE SEQUENCE [LARGE SCALE GENOMIC DNA]</scope>
    <source>
        <strain evidence="3">KCTC 23707</strain>
    </source>
</reference>
<keyword evidence="2" id="KW-0449">Lipoprotein</keyword>
<gene>
    <name evidence="2" type="ORF">ACFSMZ_07065</name>
</gene>
<dbReference type="EMBL" id="JBHUIR010000021">
    <property type="protein sequence ID" value="MFD2259523.1"/>
    <property type="molecule type" value="Genomic_DNA"/>
</dbReference>
<keyword evidence="3" id="KW-1185">Reference proteome</keyword>
<name>A0ABW5DEL5_9HYPH</name>
<evidence type="ECO:0000259" key="1">
    <source>
        <dbReference type="Pfam" id="PF04187"/>
    </source>
</evidence>
<dbReference type="CDD" id="cd14727">
    <property type="entry name" value="ChanN-like"/>
    <property type="match status" value="1"/>
</dbReference>
<dbReference type="InterPro" id="IPR007314">
    <property type="entry name" value="Cofac_haem-bd_dom"/>
</dbReference>
<dbReference type="SUPFAM" id="SSF159501">
    <property type="entry name" value="EreA/ChaN-like"/>
    <property type="match status" value="1"/>
</dbReference>
<evidence type="ECO:0000313" key="2">
    <source>
        <dbReference type="EMBL" id="MFD2259523.1"/>
    </source>
</evidence>
<protein>
    <submittedName>
        <fullName evidence="2">ChaN family lipoprotein</fullName>
    </submittedName>
</protein>
<dbReference type="Proteomes" id="UP001597373">
    <property type="component" value="Unassembled WGS sequence"/>
</dbReference>
<dbReference type="Pfam" id="PF04187">
    <property type="entry name" value="Cofac_haem_bdg"/>
    <property type="match status" value="1"/>
</dbReference>
<accession>A0ABW5DEL5</accession>